<dbReference type="Proteomes" id="UP000295497">
    <property type="component" value="Chromosome"/>
</dbReference>
<sequence>MPSDPDAGNGGIACDETRESCPESPSLAYARGFLFIVFEQLPEVGTGRIIRKVAAIPRDFSLTPANPSGALTPAEHVLNLNPSQSQFLSASNRPFGAATMNGQPLLMDVARIQQAGGRIYQVAEVVNDLERFAAQNPAARAQVDRLISTIRDIEGEVLVEGRTPPGSASRPTAAHQSYIRSAENLWAEYRANRMTRAQLQQELANLERAYARARVVGRVGRVLMVVGVIVTAAELAQATHRSIEQRSFRPVGAEVVRQVGGWGGALLGGKIGFVTGGLFGIETGPGAIVTGALGAIIFGAFGYFGADWAADYISPN</sequence>
<proteinExistence type="predicted"/>
<dbReference type="EMBL" id="CP012672">
    <property type="protein sequence ID" value="AUX37089.1"/>
    <property type="molecule type" value="Genomic_DNA"/>
</dbReference>
<keyword evidence="1" id="KW-0175">Coiled coil</keyword>
<evidence type="ECO:0000313" key="3">
    <source>
        <dbReference type="EMBL" id="AUX37089.1"/>
    </source>
</evidence>
<evidence type="ECO:0000256" key="1">
    <source>
        <dbReference type="SAM" id="Coils"/>
    </source>
</evidence>
<gene>
    <name evidence="3" type="ORF">SOCE836_093090</name>
</gene>
<feature type="region of interest" description="Disordered" evidence="2">
    <location>
        <begin position="1"/>
        <end position="20"/>
    </location>
</feature>
<protein>
    <recommendedName>
        <fullName evidence="5">Glycine zipper family protein</fullName>
    </recommendedName>
</protein>
<accession>A0A4P2R290</accession>
<evidence type="ECO:0008006" key="5">
    <source>
        <dbReference type="Google" id="ProtNLM"/>
    </source>
</evidence>
<dbReference type="RefSeq" id="WP_207217645.1">
    <property type="nucleotide sequence ID" value="NZ_CP012672.1"/>
</dbReference>
<name>A0A4P2R290_SORCE</name>
<organism evidence="3 4">
    <name type="scientific">Sorangium cellulosum</name>
    <name type="common">Polyangium cellulosum</name>
    <dbReference type="NCBI Taxonomy" id="56"/>
    <lineage>
        <taxon>Bacteria</taxon>
        <taxon>Pseudomonadati</taxon>
        <taxon>Myxococcota</taxon>
        <taxon>Polyangia</taxon>
        <taxon>Polyangiales</taxon>
        <taxon>Polyangiaceae</taxon>
        <taxon>Sorangium</taxon>
    </lineage>
</organism>
<dbReference type="AlphaFoldDB" id="A0A4P2R290"/>
<reference evidence="3 4" key="1">
    <citation type="submission" date="2015-09" db="EMBL/GenBank/DDBJ databases">
        <title>Sorangium comparison.</title>
        <authorList>
            <person name="Zaburannyi N."/>
            <person name="Bunk B."/>
            <person name="Overmann J."/>
            <person name="Mueller R."/>
        </authorList>
    </citation>
    <scope>NUCLEOTIDE SEQUENCE [LARGE SCALE GENOMIC DNA]</scope>
    <source>
        <strain evidence="3 4">So ce836</strain>
    </source>
</reference>
<evidence type="ECO:0000313" key="4">
    <source>
        <dbReference type="Proteomes" id="UP000295497"/>
    </source>
</evidence>
<evidence type="ECO:0000256" key="2">
    <source>
        <dbReference type="SAM" id="MobiDB-lite"/>
    </source>
</evidence>
<feature type="coiled-coil region" evidence="1">
    <location>
        <begin position="189"/>
        <end position="216"/>
    </location>
</feature>